<dbReference type="Proteomes" id="UP001281410">
    <property type="component" value="Unassembled WGS sequence"/>
</dbReference>
<keyword evidence="3" id="KW-1185">Reference proteome</keyword>
<evidence type="ECO:0000256" key="1">
    <source>
        <dbReference type="SAM" id="MobiDB-lite"/>
    </source>
</evidence>
<feature type="region of interest" description="Disordered" evidence="1">
    <location>
        <begin position="71"/>
        <end position="95"/>
    </location>
</feature>
<accession>A0AAE0E9Z1</accession>
<gene>
    <name evidence="2" type="ORF">Dsin_014491</name>
</gene>
<dbReference type="AlphaFoldDB" id="A0AAE0E9Z1"/>
<proteinExistence type="predicted"/>
<evidence type="ECO:0000313" key="2">
    <source>
        <dbReference type="EMBL" id="KAK3220521.1"/>
    </source>
</evidence>
<reference evidence="2" key="1">
    <citation type="journal article" date="2023" name="Plant J.">
        <title>Genome sequences and population genomics provide insights into the demographic history, inbreeding, and mutation load of two 'living fossil' tree species of Dipteronia.</title>
        <authorList>
            <person name="Feng Y."/>
            <person name="Comes H.P."/>
            <person name="Chen J."/>
            <person name="Zhu S."/>
            <person name="Lu R."/>
            <person name="Zhang X."/>
            <person name="Li P."/>
            <person name="Qiu J."/>
            <person name="Olsen K.M."/>
            <person name="Qiu Y."/>
        </authorList>
    </citation>
    <scope>NUCLEOTIDE SEQUENCE</scope>
    <source>
        <strain evidence="2">NBL</strain>
    </source>
</reference>
<protein>
    <recommendedName>
        <fullName evidence="4">HMA domain-containing protein</fullName>
    </recommendedName>
</protein>
<evidence type="ECO:0000313" key="3">
    <source>
        <dbReference type="Proteomes" id="UP001281410"/>
    </source>
</evidence>
<evidence type="ECO:0008006" key="4">
    <source>
        <dbReference type="Google" id="ProtNLM"/>
    </source>
</evidence>
<sequence>MMIKIPVHNQKCRSDAMKIAIGASGVESAAIKGDDNNLLEVTGDGIDAAELTMRLRKKIGYAFLESINAAASGGEGGNKKKDGEGGDKEKETKNEAKMEVVWPTYQPAVPLYYHDVHYVTTDNDTKYRCSIM</sequence>
<dbReference type="Gene3D" id="3.30.70.100">
    <property type="match status" value="1"/>
</dbReference>
<dbReference type="EMBL" id="JANJYJ010000004">
    <property type="protein sequence ID" value="KAK3220521.1"/>
    <property type="molecule type" value="Genomic_DNA"/>
</dbReference>
<dbReference type="PANTHER" id="PTHR46932">
    <property type="entry name" value="HEAVY METAL-ASSOCIATED ISOPRENYLATED PLANT PROTEIN 47"/>
    <property type="match status" value="1"/>
</dbReference>
<dbReference type="InterPro" id="IPR042885">
    <property type="entry name" value="HIPP47/16"/>
</dbReference>
<dbReference type="PANTHER" id="PTHR46932:SF12">
    <property type="entry name" value="HEAVY METAL-ASSOCIATED ISOPRENYLATED PLANT PROTEIN 47"/>
    <property type="match status" value="1"/>
</dbReference>
<comment type="caution">
    <text evidence="2">The sequence shown here is derived from an EMBL/GenBank/DDBJ whole genome shotgun (WGS) entry which is preliminary data.</text>
</comment>
<feature type="compositionally biased region" description="Basic and acidic residues" evidence="1">
    <location>
        <begin position="77"/>
        <end position="95"/>
    </location>
</feature>
<organism evidence="2 3">
    <name type="scientific">Dipteronia sinensis</name>
    <dbReference type="NCBI Taxonomy" id="43782"/>
    <lineage>
        <taxon>Eukaryota</taxon>
        <taxon>Viridiplantae</taxon>
        <taxon>Streptophyta</taxon>
        <taxon>Embryophyta</taxon>
        <taxon>Tracheophyta</taxon>
        <taxon>Spermatophyta</taxon>
        <taxon>Magnoliopsida</taxon>
        <taxon>eudicotyledons</taxon>
        <taxon>Gunneridae</taxon>
        <taxon>Pentapetalae</taxon>
        <taxon>rosids</taxon>
        <taxon>malvids</taxon>
        <taxon>Sapindales</taxon>
        <taxon>Sapindaceae</taxon>
        <taxon>Hippocastanoideae</taxon>
        <taxon>Acereae</taxon>
        <taxon>Dipteronia</taxon>
    </lineage>
</organism>
<name>A0AAE0E9Z1_9ROSI</name>